<keyword evidence="4 6" id="KW-0807">Transducer</keyword>
<reference evidence="10 11" key="1">
    <citation type="submission" date="2022-04" db="EMBL/GenBank/DDBJ databases">
        <title>Halobacillus sp. isolated from saltern.</title>
        <authorList>
            <person name="Won M."/>
            <person name="Lee C.-M."/>
            <person name="Woen H.-Y."/>
            <person name="Kwon S.-W."/>
        </authorList>
    </citation>
    <scope>NUCLEOTIDE SEQUENCE [LARGE SCALE GENOMIC DNA]</scope>
    <source>
        <strain evidence="10 11">SSBR10-3</strain>
    </source>
</reference>
<dbReference type="Gene3D" id="1.10.287.950">
    <property type="entry name" value="Methyl-accepting chemotaxis protein"/>
    <property type="match status" value="1"/>
</dbReference>
<dbReference type="SMART" id="SM00283">
    <property type="entry name" value="MA"/>
    <property type="match status" value="1"/>
</dbReference>
<dbReference type="PROSITE" id="PS50885">
    <property type="entry name" value="HAMP"/>
    <property type="match status" value="1"/>
</dbReference>
<feature type="domain" description="Methyl-accepting transducer" evidence="8">
    <location>
        <begin position="256"/>
        <end position="499"/>
    </location>
</feature>
<organism evidence="10 11">
    <name type="scientific">Halobacillus salinarum</name>
    <dbReference type="NCBI Taxonomy" id="2932257"/>
    <lineage>
        <taxon>Bacteria</taxon>
        <taxon>Bacillati</taxon>
        <taxon>Bacillota</taxon>
        <taxon>Bacilli</taxon>
        <taxon>Bacillales</taxon>
        <taxon>Bacillaceae</taxon>
        <taxon>Halobacillus</taxon>
    </lineage>
</organism>
<dbReference type="RefSeq" id="WP_244708929.1">
    <property type="nucleotide sequence ID" value="NZ_CP095073.1"/>
</dbReference>
<dbReference type="SUPFAM" id="SSF58104">
    <property type="entry name" value="Methyl-accepting chemotaxis protein (MCP) signaling domain"/>
    <property type="match status" value="1"/>
</dbReference>
<keyword evidence="2" id="KW-1003">Cell membrane</keyword>
<dbReference type="Proteomes" id="UP000831787">
    <property type="component" value="Chromosome"/>
</dbReference>
<evidence type="ECO:0000313" key="10">
    <source>
        <dbReference type="EMBL" id="UOQ43570.1"/>
    </source>
</evidence>
<dbReference type="Gene3D" id="6.10.340.10">
    <property type="match status" value="1"/>
</dbReference>
<comment type="similarity">
    <text evidence="5">Belongs to the methyl-accepting chemotaxis (MCP) protein family.</text>
</comment>
<evidence type="ECO:0000313" key="11">
    <source>
        <dbReference type="Proteomes" id="UP000831787"/>
    </source>
</evidence>
<sequence length="568" mass="61900">MLVFAALFSSAIYLFSGYIVKEYLQPSFEDSLKIQMQDFTHGIDKEMITKAYNGDSQALSSLQQYLNQYKKENDVANAYILGKKQDQTFIVAISDMEDTMVDYDFVPEMTAAIGGESALSDIYSDEYGTYKSYFAPIDGVNAIFGLDKDAGFINQLKNYNLILTLILGGLMLLAGIAMAWIISKMISKPIKTISAHAEVVAAGNLSVAELNQNRNDELGDLAAHFNQMVADLRTMILEVGSQSDHVASTSEELSASAEETSQSISEASHMVQQISMASSDQQQRLVELEDSSELLSTHMQELTKETAATSQLSEDAADVANQGTDSIRTAIDQMTIIDENVSKSADVVAKLHTESKEIADIVMTISAIAEQTNLLALNASIEAARAGAEGQGFAVVAEEVRKLAEESSKAASEIQSKTLQIQSQAENSVEVMTVGYTATKSGLTAINEANDAFTNILSTTEQSREKLASIQEPLEEMNKKIQTNASTIKEVTATTNEMFERIKGISETSEEQTAVVQEIASASETLSSMAEDLQLTIQKFNTDQVNPEVLQISEADRKSREIDQKQAI</sequence>
<dbReference type="PANTHER" id="PTHR32089:SF112">
    <property type="entry name" value="LYSOZYME-LIKE PROTEIN-RELATED"/>
    <property type="match status" value="1"/>
</dbReference>
<dbReference type="CDD" id="cd06225">
    <property type="entry name" value="HAMP"/>
    <property type="match status" value="1"/>
</dbReference>
<comment type="subcellular location">
    <subcellularLocation>
        <location evidence="1">Cell membrane</location>
    </subcellularLocation>
</comment>
<keyword evidence="11" id="KW-1185">Reference proteome</keyword>
<keyword evidence="3 7" id="KW-0472">Membrane</keyword>
<proteinExistence type="inferred from homology"/>
<dbReference type="EMBL" id="CP095073">
    <property type="protein sequence ID" value="UOQ43570.1"/>
    <property type="molecule type" value="Genomic_DNA"/>
</dbReference>
<dbReference type="Pfam" id="PF00672">
    <property type="entry name" value="HAMP"/>
    <property type="match status" value="1"/>
</dbReference>
<keyword evidence="7" id="KW-1133">Transmembrane helix</keyword>
<feature type="transmembrane region" description="Helical" evidence="7">
    <location>
        <begin position="161"/>
        <end position="182"/>
    </location>
</feature>
<keyword evidence="7" id="KW-0812">Transmembrane</keyword>
<dbReference type="SMART" id="SM00304">
    <property type="entry name" value="HAMP"/>
    <property type="match status" value="2"/>
</dbReference>
<dbReference type="Pfam" id="PF00015">
    <property type="entry name" value="MCPsignal"/>
    <property type="match status" value="1"/>
</dbReference>
<evidence type="ECO:0000256" key="2">
    <source>
        <dbReference type="ARBA" id="ARBA00022475"/>
    </source>
</evidence>
<protein>
    <submittedName>
        <fullName evidence="10">Methyl-accepting chemotaxis protein</fullName>
    </submittedName>
</protein>
<name>A0ABY4EGG8_9BACI</name>
<dbReference type="CDD" id="cd11386">
    <property type="entry name" value="MCP_signal"/>
    <property type="match status" value="1"/>
</dbReference>
<dbReference type="PROSITE" id="PS50111">
    <property type="entry name" value="CHEMOTAXIS_TRANSDUC_2"/>
    <property type="match status" value="1"/>
</dbReference>
<evidence type="ECO:0000256" key="5">
    <source>
        <dbReference type="ARBA" id="ARBA00029447"/>
    </source>
</evidence>
<dbReference type="InterPro" id="IPR003660">
    <property type="entry name" value="HAMP_dom"/>
</dbReference>
<gene>
    <name evidence="10" type="ORF">MUN89_16875</name>
</gene>
<evidence type="ECO:0000256" key="1">
    <source>
        <dbReference type="ARBA" id="ARBA00004236"/>
    </source>
</evidence>
<evidence type="ECO:0000259" key="9">
    <source>
        <dbReference type="PROSITE" id="PS50885"/>
    </source>
</evidence>
<evidence type="ECO:0000259" key="8">
    <source>
        <dbReference type="PROSITE" id="PS50111"/>
    </source>
</evidence>
<dbReference type="InterPro" id="IPR004090">
    <property type="entry name" value="Chemotax_Me-accpt_rcpt"/>
</dbReference>
<accession>A0ABY4EGG8</accession>
<dbReference type="InterPro" id="IPR004089">
    <property type="entry name" value="MCPsignal_dom"/>
</dbReference>
<dbReference type="PRINTS" id="PR00260">
    <property type="entry name" value="CHEMTRNSDUCR"/>
</dbReference>
<evidence type="ECO:0000256" key="7">
    <source>
        <dbReference type="SAM" id="Phobius"/>
    </source>
</evidence>
<evidence type="ECO:0000256" key="4">
    <source>
        <dbReference type="ARBA" id="ARBA00023224"/>
    </source>
</evidence>
<evidence type="ECO:0000256" key="3">
    <source>
        <dbReference type="ARBA" id="ARBA00023136"/>
    </source>
</evidence>
<evidence type="ECO:0000256" key="6">
    <source>
        <dbReference type="PROSITE-ProRule" id="PRU00284"/>
    </source>
</evidence>
<feature type="domain" description="HAMP" evidence="9">
    <location>
        <begin position="184"/>
        <end position="237"/>
    </location>
</feature>
<dbReference type="PANTHER" id="PTHR32089">
    <property type="entry name" value="METHYL-ACCEPTING CHEMOTAXIS PROTEIN MCPB"/>
    <property type="match status" value="1"/>
</dbReference>